<keyword evidence="2" id="KW-1185">Reference proteome</keyword>
<gene>
    <name evidence="1" type="ORF">P171DRAFT_434859</name>
</gene>
<evidence type="ECO:0000313" key="1">
    <source>
        <dbReference type="EMBL" id="KAF2441183.1"/>
    </source>
</evidence>
<comment type="caution">
    <text evidence="1">The sequence shown here is derived from an EMBL/GenBank/DDBJ whole genome shotgun (WGS) entry which is preliminary data.</text>
</comment>
<sequence length="118" mass="12957">MRSPFLLDVPEVKSTWDLNIPVSPSQVLNSLLLSFSIAAELGKHMCLADHLPTVFCLPNDEEIGVMEFRSEELVHIFGLGKGGGVASARFAIRFDDREVRGKLPEVRCQPSQSLSSSS</sequence>
<organism evidence="1 2">
    <name type="scientific">Karstenula rhodostoma CBS 690.94</name>
    <dbReference type="NCBI Taxonomy" id="1392251"/>
    <lineage>
        <taxon>Eukaryota</taxon>
        <taxon>Fungi</taxon>
        <taxon>Dikarya</taxon>
        <taxon>Ascomycota</taxon>
        <taxon>Pezizomycotina</taxon>
        <taxon>Dothideomycetes</taxon>
        <taxon>Pleosporomycetidae</taxon>
        <taxon>Pleosporales</taxon>
        <taxon>Massarineae</taxon>
        <taxon>Didymosphaeriaceae</taxon>
        <taxon>Karstenula</taxon>
    </lineage>
</organism>
<dbReference type="EMBL" id="MU001506">
    <property type="protein sequence ID" value="KAF2441183.1"/>
    <property type="molecule type" value="Genomic_DNA"/>
</dbReference>
<reference evidence="1" key="1">
    <citation type="journal article" date="2020" name="Stud. Mycol.">
        <title>101 Dothideomycetes genomes: a test case for predicting lifestyles and emergence of pathogens.</title>
        <authorList>
            <person name="Haridas S."/>
            <person name="Albert R."/>
            <person name="Binder M."/>
            <person name="Bloem J."/>
            <person name="Labutti K."/>
            <person name="Salamov A."/>
            <person name="Andreopoulos B."/>
            <person name="Baker S."/>
            <person name="Barry K."/>
            <person name="Bills G."/>
            <person name="Bluhm B."/>
            <person name="Cannon C."/>
            <person name="Castanera R."/>
            <person name="Culley D."/>
            <person name="Daum C."/>
            <person name="Ezra D."/>
            <person name="Gonzalez J."/>
            <person name="Henrissat B."/>
            <person name="Kuo A."/>
            <person name="Liang C."/>
            <person name="Lipzen A."/>
            <person name="Lutzoni F."/>
            <person name="Magnuson J."/>
            <person name="Mondo S."/>
            <person name="Nolan M."/>
            <person name="Ohm R."/>
            <person name="Pangilinan J."/>
            <person name="Park H.-J."/>
            <person name="Ramirez L."/>
            <person name="Alfaro M."/>
            <person name="Sun H."/>
            <person name="Tritt A."/>
            <person name="Yoshinaga Y."/>
            <person name="Zwiers L.-H."/>
            <person name="Turgeon B."/>
            <person name="Goodwin S."/>
            <person name="Spatafora J."/>
            <person name="Crous P."/>
            <person name="Grigoriev I."/>
        </authorList>
    </citation>
    <scope>NUCLEOTIDE SEQUENCE</scope>
    <source>
        <strain evidence="1">CBS 690.94</strain>
    </source>
</reference>
<dbReference type="Proteomes" id="UP000799764">
    <property type="component" value="Unassembled WGS sequence"/>
</dbReference>
<proteinExistence type="predicted"/>
<accession>A0A9P4PDI0</accession>
<protein>
    <submittedName>
        <fullName evidence="1">Uncharacterized protein</fullName>
    </submittedName>
</protein>
<evidence type="ECO:0000313" key="2">
    <source>
        <dbReference type="Proteomes" id="UP000799764"/>
    </source>
</evidence>
<name>A0A9P4PDI0_9PLEO</name>
<dbReference type="AlphaFoldDB" id="A0A9P4PDI0"/>